<evidence type="ECO:0000256" key="2">
    <source>
        <dbReference type="SAM" id="SignalP"/>
    </source>
</evidence>
<proteinExistence type="predicted"/>
<sequence length="501" mass="53324">MRYRIVALAVVSVLAMAVPADAAPPRIAPDSAGPKPPGPTPPPTPPPGAPSGEAWAWTQLTSNGTQIRYVSTDASQTCPAVRYTMGGKRDPHSLHQVSTPMTSQFPTTVCELRVPLRASKAVLEQTTIQAATVHPANRQLPLPNWTPSTRPSKIAVIGDAGCEVPATGPVQNCANHQTGWPFQRIADSAATVTKPDLVIHTGDYLYREDPSRENDKAANPGCTTLADRASWDCVIADFFRPAEALLAAAPIALTRGNHEDCNMAHQGGAGGAWFRYLSDDLRSNGTCSEYSAPSLIRAGTLTLASVDSAFADPKDIGDTAQQNIYARQFQAVNRAALQSPANDYFVVTHKPLWMVRRSNPPHPAEWVTPVLDAAVADTSLQRLADNVRLVLSGHIHLYQMLDFDSPRPPQLTVGSSGGPLDNGPDDSKVVGQMIGTPALAVTQSITQEQNPPQNLAGVFGYAVLNDNGGTWNLTFHDAAGAVRGQTCALSASKTNKSFACH</sequence>
<feature type="chain" id="PRO_5010213214" evidence="2">
    <location>
        <begin position="23"/>
        <end position="501"/>
    </location>
</feature>
<dbReference type="RefSeq" id="WP_256258020.1">
    <property type="nucleotide sequence ID" value="NZ_FONR01000003.1"/>
</dbReference>
<feature type="region of interest" description="Disordered" evidence="1">
    <location>
        <begin position="23"/>
        <end position="53"/>
    </location>
</feature>
<gene>
    <name evidence="4" type="ORF">SAMN02787118_103290</name>
</gene>
<evidence type="ECO:0000259" key="3">
    <source>
        <dbReference type="Pfam" id="PF00149"/>
    </source>
</evidence>
<evidence type="ECO:0000313" key="5">
    <source>
        <dbReference type="Proteomes" id="UP000181942"/>
    </source>
</evidence>
<dbReference type="Proteomes" id="UP000181942">
    <property type="component" value="Unassembled WGS sequence"/>
</dbReference>
<accession>A0A1I2F7U0</accession>
<dbReference type="Pfam" id="PF00149">
    <property type="entry name" value="Metallophos"/>
    <property type="match status" value="1"/>
</dbReference>
<reference evidence="4 5" key="1">
    <citation type="submission" date="2016-10" db="EMBL/GenBank/DDBJ databases">
        <authorList>
            <person name="de Groot N.N."/>
        </authorList>
    </citation>
    <scope>NUCLEOTIDE SEQUENCE [LARGE SCALE GENOMIC DNA]</scope>
    <source>
        <strain evidence="4 5">OK461</strain>
    </source>
</reference>
<feature type="compositionally biased region" description="Pro residues" evidence="1">
    <location>
        <begin position="34"/>
        <end position="49"/>
    </location>
</feature>
<dbReference type="CDD" id="cd00838">
    <property type="entry name" value="MPP_superfamily"/>
    <property type="match status" value="1"/>
</dbReference>
<evidence type="ECO:0000313" key="4">
    <source>
        <dbReference type="EMBL" id="SFF00600.1"/>
    </source>
</evidence>
<dbReference type="InterPro" id="IPR029052">
    <property type="entry name" value="Metallo-depent_PP-like"/>
</dbReference>
<dbReference type="EMBL" id="FONR01000003">
    <property type="protein sequence ID" value="SFF00600.1"/>
    <property type="molecule type" value="Genomic_DNA"/>
</dbReference>
<evidence type="ECO:0000256" key="1">
    <source>
        <dbReference type="SAM" id="MobiDB-lite"/>
    </source>
</evidence>
<organism evidence="4 5">
    <name type="scientific">Streptomyces mirabilis</name>
    <dbReference type="NCBI Taxonomy" id="68239"/>
    <lineage>
        <taxon>Bacteria</taxon>
        <taxon>Bacillati</taxon>
        <taxon>Actinomycetota</taxon>
        <taxon>Actinomycetes</taxon>
        <taxon>Kitasatosporales</taxon>
        <taxon>Streptomycetaceae</taxon>
        <taxon>Streptomyces</taxon>
    </lineage>
</organism>
<dbReference type="SUPFAM" id="SSF56300">
    <property type="entry name" value="Metallo-dependent phosphatases"/>
    <property type="match status" value="1"/>
</dbReference>
<keyword evidence="2" id="KW-0732">Signal</keyword>
<dbReference type="Gene3D" id="3.60.21.10">
    <property type="match status" value="1"/>
</dbReference>
<dbReference type="InterPro" id="IPR004843">
    <property type="entry name" value="Calcineurin-like_PHP"/>
</dbReference>
<protein>
    <submittedName>
        <fullName evidence="4">Calcineurin-like phosphoesterase</fullName>
    </submittedName>
</protein>
<dbReference type="AlphaFoldDB" id="A0A1I2F7U0"/>
<dbReference type="GO" id="GO:0016787">
    <property type="term" value="F:hydrolase activity"/>
    <property type="evidence" value="ECO:0007669"/>
    <property type="project" value="InterPro"/>
</dbReference>
<name>A0A1I2F7U0_9ACTN</name>
<feature type="signal peptide" evidence="2">
    <location>
        <begin position="1"/>
        <end position="22"/>
    </location>
</feature>
<feature type="compositionally biased region" description="Low complexity" evidence="1">
    <location>
        <begin position="23"/>
        <end position="33"/>
    </location>
</feature>
<feature type="domain" description="Calcineurin-like phosphoesterase" evidence="3">
    <location>
        <begin position="153"/>
        <end position="397"/>
    </location>
</feature>